<protein>
    <recommendedName>
        <fullName evidence="4">Glycosyltransferase RgtA/B/C/D-like domain-containing protein</fullName>
    </recommendedName>
</protein>
<keyword evidence="1" id="KW-0472">Membrane</keyword>
<name>A0A0G0Z0T4_9BACT</name>
<feature type="transmembrane region" description="Helical" evidence="1">
    <location>
        <begin position="83"/>
        <end position="109"/>
    </location>
</feature>
<comment type="caution">
    <text evidence="2">The sequence shown here is derived from an EMBL/GenBank/DDBJ whole genome shotgun (WGS) entry which is preliminary data.</text>
</comment>
<dbReference type="Proteomes" id="UP000034516">
    <property type="component" value="Unassembled WGS sequence"/>
</dbReference>
<proteinExistence type="predicted"/>
<sequence>MFITPSFFQHSRAIRPIITAVFFISLLVIFFMPFADNDFGWHYRCGSQILQGRGVCHGGEFLYFLSDYHWANPNFLYDILSTIVFNLFGFWGLSFLGSLLLTLIITLIYRSNSANIFIKIVLIYVAIFSSWSVLSLGLRSQLLSLLFGALTFYLLETKTTVSFKKIIWLIPLFGVWANTHGSFFLGPLIFAIYLAGQWLGFLRKKVLLKTAGITSAVFGLASLATLLNPFNYHIYEEIYRHWQMPLNTLIAEWVPPSLWPAIIITVLTGFFVIYTVIKDKIDFFTTTVLVSATFFALKARRNLPLFYFYYLYLVLKNINFAIDKKYGRYLAYFLTGAIVLGLIFWAPQKIKNTISFSTDLASYCSKGYVQYPCQATEFFKKFAATSQKSLNVFNTYEWGGFLVWQLPEHKIFIDGRMPAWSGEAGQSPYTTWLEIIQARSGWDKKLASYGTNCLFIGNGTFLDLLLQEQAEEYGYQEIYRDKLAVIWLKS</sequence>
<feature type="transmembrane region" description="Helical" evidence="1">
    <location>
        <begin position="206"/>
        <end position="227"/>
    </location>
</feature>
<feature type="transmembrane region" description="Helical" evidence="1">
    <location>
        <begin position="12"/>
        <end position="34"/>
    </location>
</feature>
<dbReference type="EMBL" id="LCCW01000016">
    <property type="protein sequence ID" value="KKS42374.1"/>
    <property type="molecule type" value="Genomic_DNA"/>
</dbReference>
<evidence type="ECO:0000256" key="1">
    <source>
        <dbReference type="SAM" id="Phobius"/>
    </source>
</evidence>
<keyword evidence="1" id="KW-1133">Transmembrane helix</keyword>
<feature type="transmembrane region" description="Helical" evidence="1">
    <location>
        <begin position="121"/>
        <end position="154"/>
    </location>
</feature>
<evidence type="ECO:0000313" key="2">
    <source>
        <dbReference type="EMBL" id="KKS42374.1"/>
    </source>
</evidence>
<evidence type="ECO:0008006" key="4">
    <source>
        <dbReference type="Google" id="ProtNLM"/>
    </source>
</evidence>
<organism evidence="2 3">
    <name type="scientific">Candidatus Kuenenbacteria bacterium GW2011_GWA2_42_15</name>
    <dbReference type="NCBI Taxonomy" id="1618677"/>
    <lineage>
        <taxon>Bacteria</taxon>
        <taxon>Candidatus Kueneniibacteriota</taxon>
    </lineage>
</organism>
<dbReference type="AlphaFoldDB" id="A0A0G0Z0T4"/>
<gene>
    <name evidence="2" type="ORF">UV02_C0016G0008</name>
</gene>
<keyword evidence="1" id="KW-0812">Transmembrane</keyword>
<feature type="transmembrane region" description="Helical" evidence="1">
    <location>
        <begin position="305"/>
        <end position="322"/>
    </location>
</feature>
<feature type="transmembrane region" description="Helical" evidence="1">
    <location>
        <begin position="329"/>
        <end position="347"/>
    </location>
</feature>
<feature type="transmembrane region" description="Helical" evidence="1">
    <location>
        <begin position="166"/>
        <end position="194"/>
    </location>
</feature>
<feature type="transmembrane region" description="Helical" evidence="1">
    <location>
        <begin position="258"/>
        <end position="276"/>
    </location>
</feature>
<accession>A0A0G0Z0T4</accession>
<reference evidence="2 3" key="1">
    <citation type="journal article" date="2015" name="Nature">
        <title>rRNA introns, odd ribosomes, and small enigmatic genomes across a large radiation of phyla.</title>
        <authorList>
            <person name="Brown C.T."/>
            <person name="Hug L.A."/>
            <person name="Thomas B.C."/>
            <person name="Sharon I."/>
            <person name="Castelle C.J."/>
            <person name="Singh A."/>
            <person name="Wilkins M.J."/>
            <person name="Williams K.H."/>
            <person name="Banfield J.F."/>
        </authorList>
    </citation>
    <scope>NUCLEOTIDE SEQUENCE [LARGE SCALE GENOMIC DNA]</scope>
</reference>
<evidence type="ECO:0000313" key="3">
    <source>
        <dbReference type="Proteomes" id="UP000034516"/>
    </source>
</evidence>